<comment type="similarity">
    <text evidence="11">Belongs to the amiloride-sensitive sodium channel (TC 1.A.6) family.</text>
</comment>
<dbReference type="InterPro" id="IPR001873">
    <property type="entry name" value="ENaC"/>
</dbReference>
<dbReference type="PRINTS" id="PR01078">
    <property type="entry name" value="AMINACHANNEL"/>
</dbReference>
<dbReference type="EMBL" id="AFYH01202735">
    <property type="status" value="NOT_ANNOTATED_CDS"/>
    <property type="molecule type" value="Genomic_DNA"/>
</dbReference>
<evidence type="ECO:0000256" key="12">
    <source>
        <dbReference type="SAM" id="Phobius"/>
    </source>
</evidence>
<evidence type="ECO:0000256" key="5">
    <source>
        <dbReference type="ARBA" id="ARBA00022989"/>
    </source>
</evidence>
<dbReference type="Ensembl" id="ENSLACT00000004707.1">
    <property type="protein sequence ID" value="ENSLACP00000004668.1"/>
    <property type="gene ID" value="ENSLACG00000004155.1"/>
</dbReference>
<evidence type="ECO:0000256" key="9">
    <source>
        <dbReference type="ARBA" id="ARBA00023201"/>
    </source>
</evidence>
<dbReference type="EMBL" id="AFYH01202737">
    <property type="status" value="NOT_ANNOTATED_CDS"/>
    <property type="molecule type" value="Genomic_DNA"/>
</dbReference>
<keyword evidence="8 12" id="KW-0472">Membrane</keyword>
<dbReference type="EMBL" id="AFYH01202736">
    <property type="status" value="NOT_ANNOTATED_CDS"/>
    <property type="molecule type" value="Genomic_DNA"/>
</dbReference>
<reference evidence="13" key="3">
    <citation type="submission" date="2025-09" db="UniProtKB">
        <authorList>
            <consortium name="Ensembl"/>
        </authorList>
    </citation>
    <scope>IDENTIFICATION</scope>
</reference>
<dbReference type="PANTHER" id="PTHR11690">
    <property type="entry name" value="AMILORIDE-SENSITIVE SODIUM CHANNEL-RELATED"/>
    <property type="match status" value="1"/>
</dbReference>
<keyword evidence="6" id="KW-0915">Sodium</keyword>
<keyword evidence="3 11" id="KW-0894">Sodium channel</keyword>
<dbReference type="Pfam" id="PF00858">
    <property type="entry name" value="ASC"/>
    <property type="match status" value="1"/>
</dbReference>
<dbReference type="STRING" id="7897.ENSLACP00000004668"/>
<evidence type="ECO:0000256" key="10">
    <source>
        <dbReference type="ARBA" id="ARBA00023303"/>
    </source>
</evidence>
<dbReference type="InParanoid" id="H3A4U7"/>
<keyword evidence="7 11" id="KW-0406">Ion transport</keyword>
<dbReference type="PANTHER" id="PTHR11690:SF286">
    <property type="entry name" value="ACID-SENSING ION CHANNEL 5"/>
    <property type="match status" value="1"/>
</dbReference>
<feature type="transmembrane region" description="Helical" evidence="12">
    <location>
        <begin position="49"/>
        <end position="67"/>
    </location>
</feature>
<evidence type="ECO:0000256" key="6">
    <source>
        <dbReference type="ARBA" id="ARBA00023053"/>
    </source>
</evidence>
<proteinExistence type="inferred from homology"/>
<dbReference type="HOGENOM" id="CLU_020415_4_0_1"/>
<dbReference type="GeneTree" id="ENSGT00940000160549"/>
<dbReference type="eggNOG" id="KOG4294">
    <property type="taxonomic scope" value="Eukaryota"/>
</dbReference>
<keyword evidence="14" id="KW-1185">Reference proteome</keyword>
<evidence type="ECO:0000256" key="7">
    <source>
        <dbReference type="ARBA" id="ARBA00023065"/>
    </source>
</evidence>
<evidence type="ECO:0000256" key="2">
    <source>
        <dbReference type="ARBA" id="ARBA00022448"/>
    </source>
</evidence>
<evidence type="ECO:0000256" key="3">
    <source>
        <dbReference type="ARBA" id="ARBA00022461"/>
    </source>
</evidence>
<dbReference type="EMBL" id="AFYH01202738">
    <property type="status" value="NOT_ANNOTATED_CDS"/>
    <property type="molecule type" value="Genomic_DNA"/>
</dbReference>
<keyword evidence="9 11" id="KW-0739">Sodium transport</keyword>
<comment type="subcellular location">
    <subcellularLocation>
        <location evidence="1">Membrane</location>
        <topology evidence="1">Multi-pass membrane protein</topology>
    </subcellularLocation>
</comment>
<dbReference type="Gene3D" id="2.60.470.10">
    <property type="entry name" value="Acid-sensing ion channels like domains"/>
    <property type="match status" value="1"/>
</dbReference>
<protein>
    <submittedName>
        <fullName evidence="13">Acid sensing ion channel subunit family member 5</fullName>
    </submittedName>
</protein>
<name>H3A4U7_LATCH</name>
<evidence type="ECO:0000313" key="14">
    <source>
        <dbReference type="Proteomes" id="UP000008672"/>
    </source>
</evidence>
<keyword evidence="2 11" id="KW-0813">Transport</keyword>
<sequence length="475" mass="53980">NTLQKIQICLLHSLPPVEERKKYDCEFATSTSFHGLHNAVGQQPRIRKVVWMLVVLSSFCVFIWQVSSRFINYFSWPTTTTVVLQYVEDIEFPAVTFCNLNRYQTQAVTNLTIVFYLWSIVSAFIRFTGIDGSINVSQEPLDFVLGNPNFSIKDFTRSSGYLLNNSTLLKCDFYGEPCYPEDFEHVFTEYGNCYTFNHNDIVVKRRVSVSGRGLSLLLDIKQIKKWETPCLGIQNRKISMITQINKNAPPQDSLKVKSPSFQHCCIIISSSSTVSQEYPWGECNPKIRLLYHDTYTAYGCLQECKSKQIQDKCGCIPPLLPGNGTECNLEQFYNCAYPTLFNVEKYGLCTAGIHNSTCPAPCEETSYPTTVSYSTFPSNKALQYLSFKLKKRSEYIRQNLVYIDVAYQDLNYKMTQQQKALTATELLADIGGQLGLFCGASVITIIEVLEYLITKSYWMCLALLLSAPRAHQSSS</sequence>
<keyword evidence="10 11" id="KW-0407">Ion channel</keyword>
<dbReference type="AlphaFoldDB" id="H3A4U7"/>
<dbReference type="EMBL" id="AFYH01202740">
    <property type="status" value="NOT_ANNOTATED_CDS"/>
    <property type="molecule type" value="Genomic_DNA"/>
</dbReference>
<keyword evidence="4 11" id="KW-0812">Transmembrane</keyword>
<dbReference type="GO" id="GO:0005886">
    <property type="term" value="C:plasma membrane"/>
    <property type="evidence" value="ECO:0007669"/>
    <property type="project" value="TreeGrafter"/>
</dbReference>
<dbReference type="EMBL" id="AFYH01202739">
    <property type="status" value="NOT_ANNOTATED_CDS"/>
    <property type="molecule type" value="Genomic_DNA"/>
</dbReference>
<organism evidence="13 14">
    <name type="scientific">Latimeria chalumnae</name>
    <name type="common">Coelacanth</name>
    <dbReference type="NCBI Taxonomy" id="7897"/>
    <lineage>
        <taxon>Eukaryota</taxon>
        <taxon>Metazoa</taxon>
        <taxon>Chordata</taxon>
        <taxon>Craniata</taxon>
        <taxon>Vertebrata</taxon>
        <taxon>Euteleostomi</taxon>
        <taxon>Coelacanthiformes</taxon>
        <taxon>Coelacanthidae</taxon>
        <taxon>Latimeria</taxon>
    </lineage>
</organism>
<evidence type="ECO:0000256" key="1">
    <source>
        <dbReference type="ARBA" id="ARBA00004141"/>
    </source>
</evidence>
<accession>H3A4U7</accession>
<dbReference type="FunCoup" id="H3A4U7">
    <property type="interactions" value="64"/>
</dbReference>
<reference evidence="13" key="2">
    <citation type="submission" date="2025-08" db="UniProtKB">
        <authorList>
            <consortium name="Ensembl"/>
        </authorList>
    </citation>
    <scope>IDENTIFICATION</scope>
</reference>
<evidence type="ECO:0000256" key="11">
    <source>
        <dbReference type="RuleBase" id="RU000679"/>
    </source>
</evidence>
<keyword evidence="5 12" id="KW-1133">Transmembrane helix</keyword>
<reference evidence="14" key="1">
    <citation type="submission" date="2011-08" db="EMBL/GenBank/DDBJ databases">
        <title>The draft genome of Latimeria chalumnae.</title>
        <authorList>
            <person name="Di Palma F."/>
            <person name="Alfoldi J."/>
            <person name="Johnson J."/>
            <person name="Berlin A."/>
            <person name="Gnerre S."/>
            <person name="Jaffe D."/>
            <person name="MacCallum I."/>
            <person name="Young S."/>
            <person name="Walker B.J."/>
            <person name="Lander E."/>
            <person name="Lindblad-Toh K."/>
        </authorList>
    </citation>
    <scope>NUCLEOTIDE SEQUENCE [LARGE SCALE GENOMIC DNA]</scope>
    <source>
        <strain evidence="14">Wild caught</strain>
    </source>
</reference>
<dbReference type="OMA" id="HQNFSIA"/>
<evidence type="ECO:0000256" key="4">
    <source>
        <dbReference type="ARBA" id="ARBA00022692"/>
    </source>
</evidence>
<dbReference type="GO" id="GO:0015280">
    <property type="term" value="F:ligand-gated sodium channel activity"/>
    <property type="evidence" value="ECO:0007669"/>
    <property type="project" value="TreeGrafter"/>
</dbReference>
<dbReference type="Proteomes" id="UP000008672">
    <property type="component" value="Unassembled WGS sequence"/>
</dbReference>
<dbReference type="Gene3D" id="1.10.287.820">
    <property type="entry name" value="Acid-sensing ion channel domain"/>
    <property type="match status" value="1"/>
</dbReference>
<evidence type="ECO:0000313" key="13">
    <source>
        <dbReference type="Ensembl" id="ENSLACP00000004668.1"/>
    </source>
</evidence>
<evidence type="ECO:0000256" key="8">
    <source>
        <dbReference type="ARBA" id="ARBA00023136"/>
    </source>
</evidence>
<gene>
    <name evidence="13" type="primary">ASIC5</name>
</gene>